<dbReference type="EMBL" id="RIBP01000001">
    <property type="protein sequence ID" value="TRZ40268.1"/>
    <property type="molecule type" value="Genomic_DNA"/>
</dbReference>
<reference evidence="2" key="1">
    <citation type="submission" date="2018-10" db="EMBL/GenBank/DDBJ databases">
        <title>FDA dAtabase for Regulatory Grade micrObial Sequences (FDA-ARGOS): Supporting development and validation of Infectious Disease Dx tests.</title>
        <authorList>
            <person name="Minogue T."/>
            <person name="Wolcott M."/>
            <person name="Wasieloski L."/>
            <person name="Aguilar W."/>
            <person name="Moore D."/>
            <person name="Tallon L."/>
            <person name="Sadzewicz L."/>
            <person name="Sengamalay N."/>
            <person name="Ott S."/>
            <person name="Godinez A."/>
            <person name="Nagaraj S."/>
            <person name="Vavikolanu K."/>
            <person name="Vyas G."/>
            <person name="Nadendla S."/>
            <person name="George J."/>
            <person name="Sichtig H."/>
        </authorList>
    </citation>
    <scope>NUCLEOTIDE SEQUENCE [LARGE SCALE GENOMIC DNA]</scope>
    <source>
        <strain evidence="2">FDAARGOS_343</strain>
    </source>
</reference>
<sequence>MFFVNKYMETFVENLNNNKETLTKKLKEIRAYDFSPEIDLLDFVVFMEQSSFSIRMFSMDRDNNEVFKETEDSVLFAGSEGIISDVVISHISDEHLDEFYSFYEENEEELAFKEEKAIVEWFQSCWKNAAADSLNLPAYFVFHDSLKSFDLTAWKWIDDNDKWS</sequence>
<evidence type="ECO:0000313" key="1">
    <source>
        <dbReference type="EMBL" id="TRZ40268.1"/>
    </source>
</evidence>
<proteinExistence type="predicted"/>
<dbReference type="Proteomes" id="UP000319837">
    <property type="component" value="Unassembled WGS sequence"/>
</dbReference>
<gene>
    <name evidence="1" type="ORF">CEQ21_04850</name>
</gene>
<name>A0A553STG8_NIACI</name>
<protein>
    <submittedName>
        <fullName evidence="1">Uncharacterized protein</fullName>
    </submittedName>
</protein>
<evidence type="ECO:0000313" key="2">
    <source>
        <dbReference type="Proteomes" id="UP000319837"/>
    </source>
</evidence>
<dbReference type="AlphaFoldDB" id="A0A553STG8"/>
<accession>A0A553STG8</accession>
<organism evidence="1 2">
    <name type="scientific">Niallia circulans</name>
    <name type="common">Bacillus circulans</name>
    <dbReference type="NCBI Taxonomy" id="1397"/>
    <lineage>
        <taxon>Bacteria</taxon>
        <taxon>Bacillati</taxon>
        <taxon>Bacillota</taxon>
        <taxon>Bacilli</taxon>
        <taxon>Bacillales</taxon>
        <taxon>Bacillaceae</taxon>
        <taxon>Niallia</taxon>
    </lineage>
</organism>
<dbReference type="RefSeq" id="WP_185763668.1">
    <property type="nucleotide sequence ID" value="NZ_RIBP01000001.1"/>
</dbReference>
<comment type="caution">
    <text evidence="1">The sequence shown here is derived from an EMBL/GenBank/DDBJ whole genome shotgun (WGS) entry which is preliminary data.</text>
</comment>